<dbReference type="RefSeq" id="XP_029738772.1">
    <property type="nucleotide sequence ID" value="XM_029885022.1"/>
</dbReference>
<dbReference type="InterPro" id="IPR011042">
    <property type="entry name" value="6-blade_b-propeller_TolB-like"/>
</dbReference>
<feature type="region of interest" description="Disordered" evidence="1">
    <location>
        <begin position="1"/>
        <end position="30"/>
    </location>
</feature>
<dbReference type="PANTHER" id="PTHR11799:SF30">
    <property type="entry name" value="SERUM PARAOXONASE_ARYLESTERASE 2"/>
    <property type="match status" value="1"/>
</dbReference>
<feature type="compositionally biased region" description="Basic residues" evidence="1">
    <location>
        <begin position="1"/>
        <end position="10"/>
    </location>
</feature>
<dbReference type="OrthoDB" id="5307922at2759"/>
<sequence length="540" mass="58783">MPFAYLRKHRAEQERQRARPGVPRQPRDASSGRAVKIGLMAIVFAPILLQLPWLHSAFGPGSRMPALWVRSDPPSTGSEGSTDCWNVAGGEQFRFCEDMHAIPGTSTVLISCDAHRAGWNTVMGPLADAQPRGGLFSYSYPTSPSPPAAAERGEAKPVALVNFPQNSTFHPLGVSLLPHAQEGKSGGLLFVVNHRRERSSVELFQLSLGEDGWEAIWQRSIVHPVATHTPNSIHALTASSFVVTNDHFFARRPGPLDTHLVPLLEQVFFDSAIAGGQAGWRKWLVVQAATLLSKRAVAARLAQLETVLGLSLGWVSYVQFEPDSKKGEEDGVEVRRIATGIPFANGVAVTPDERTMIVAATTYPGIWMYDLPTSHPLQWHLRPTTKLHLPFRVDNLAWSHPTVHSPWTSTSKFNNLTLLATGHPAPFRLIAMSQSPLSRTSPSWSVAIAPHAPSTVAQVWEDSDAPLPAHHFTLSHNPLWSIRTLLQSTGEAARVGKHGEKVKLPSSASSFFHSYGHATKGTLLVSGLYGPVLACTNVST</sequence>
<comment type="caution">
    <text evidence="3">The sequence shown here is derived from an EMBL/GenBank/DDBJ whole genome shotgun (WGS) entry which is preliminary data.</text>
</comment>
<dbReference type="SUPFAM" id="SSF63829">
    <property type="entry name" value="Calcium-dependent phosphotriesterase"/>
    <property type="match status" value="1"/>
</dbReference>
<keyword evidence="2" id="KW-0812">Transmembrane</keyword>
<feature type="transmembrane region" description="Helical" evidence="2">
    <location>
        <begin position="34"/>
        <end position="54"/>
    </location>
</feature>
<dbReference type="Proteomes" id="UP000306050">
    <property type="component" value="Chromosome SGRAM_3"/>
</dbReference>
<dbReference type="EMBL" id="SRRM01000016">
    <property type="protein sequence ID" value="TKY86787.1"/>
    <property type="molecule type" value="Genomic_DNA"/>
</dbReference>
<evidence type="ECO:0000313" key="4">
    <source>
        <dbReference type="Proteomes" id="UP000306050"/>
    </source>
</evidence>
<name>A0A4U7KS27_9BASI</name>
<dbReference type="PANTHER" id="PTHR11799">
    <property type="entry name" value="PARAOXONASE"/>
    <property type="match status" value="1"/>
</dbReference>
<keyword evidence="4" id="KW-1185">Reference proteome</keyword>
<proteinExistence type="predicted"/>
<dbReference type="InterPro" id="IPR051288">
    <property type="entry name" value="Serum_paraoxonase/arylesterase"/>
</dbReference>
<keyword evidence="2" id="KW-0472">Membrane</keyword>
<evidence type="ECO:0000313" key="3">
    <source>
        <dbReference type="EMBL" id="TKY86787.1"/>
    </source>
</evidence>
<reference evidence="3 4" key="1">
    <citation type="submission" date="2019-05" db="EMBL/GenBank/DDBJ databases">
        <title>Sporisorium graminicola CBS 10092 draft sequencing and annotation.</title>
        <authorList>
            <person name="Solano-Gonzalez S."/>
            <person name="Caddick M.X."/>
            <person name="Darby A."/>
        </authorList>
    </citation>
    <scope>NUCLEOTIDE SEQUENCE [LARGE SCALE GENOMIC DNA]</scope>
    <source>
        <strain evidence="3 4">CBS 10092</strain>
    </source>
</reference>
<protein>
    <submittedName>
        <fullName evidence="3">Uncharacterized protein</fullName>
    </submittedName>
</protein>
<accession>A0A4U7KS27</accession>
<gene>
    <name evidence="3" type="ORF">EX895_004427</name>
</gene>
<keyword evidence="2" id="KW-1133">Transmembrane helix</keyword>
<dbReference type="GeneID" id="40727322"/>
<evidence type="ECO:0000256" key="2">
    <source>
        <dbReference type="SAM" id="Phobius"/>
    </source>
</evidence>
<evidence type="ECO:0000256" key="1">
    <source>
        <dbReference type="SAM" id="MobiDB-lite"/>
    </source>
</evidence>
<dbReference type="KEGG" id="sgra:EX895_004427"/>
<dbReference type="Gene3D" id="2.120.10.30">
    <property type="entry name" value="TolB, C-terminal domain"/>
    <property type="match status" value="2"/>
</dbReference>
<organism evidence="3 4">
    <name type="scientific">Sporisorium graminicola</name>
    <dbReference type="NCBI Taxonomy" id="280036"/>
    <lineage>
        <taxon>Eukaryota</taxon>
        <taxon>Fungi</taxon>
        <taxon>Dikarya</taxon>
        <taxon>Basidiomycota</taxon>
        <taxon>Ustilaginomycotina</taxon>
        <taxon>Ustilaginomycetes</taxon>
        <taxon>Ustilaginales</taxon>
        <taxon>Ustilaginaceae</taxon>
        <taxon>Sporisorium</taxon>
    </lineage>
</organism>
<dbReference type="AlphaFoldDB" id="A0A4U7KS27"/>